<organism evidence="2 4">
    <name type="scientific">Adineta steineri</name>
    <dbReference type="NCBI Taxonomy" id="433720"/>
    <lineage>
        <taxon>Eukaryota</taxon>
        <taxon>Metazoa</taxon>
        <taxon>Spiralia</taxon>
        <taxon>Gnathifera</taxon>
        <taxon>Rotifera</taxon>
        <taxon>Eurotatoria</taxon>
        <taxon>Bdelloidea</taxon>
        <taxon>Adinetida</taxon>
        <taxon>Adinetidae</taxon>
        <taxon>Adineta</taxon>
    </lineage>
</organism>
<dbReference type="Proteomes" id="UP000663860">
    <property type="component" value="Unassembled WGS sequence"/>
</dbReference>
<evidence type="ECO:0000313" key="3">
    <source>
        <dbReference type="EMBL" id="CAF3994808.1"/>
    </source>
</evidence>
<evidence type="ECO:0000313" key="2">
    <source>
        <dbReference type="EMBL" id="CAF0713381.1"/>
    </source>
</evidence>
<dbReference type="Pfam" id="PF13649">
    <property type="entry name" value="Methyltransf_25"/>
    <property type="match status" value="1"/>
</dbReference>
<accession>A0A813MF47</accession>
<dbReference type="Proteomes" id="UP000663868">
    <property type="component" value="Unassembled WGS sequence"/>
</dbReference>
<dbReference type="InterPro" id="IPR041698">
    <property type="entry name" value="Methyltransf_25"/>
</dbReference>
<feature type="domain" description="Methyltransferase" evidence="1">
    <location>
        <begin position="56"/>
        <end position="151"/>
    </location>
</feature>
<comment type="caution">
    <text evidence="2">The sequence shown here is derived from an EMBL/GenBank/DDBJ whole genome shotgun (WGS) entry which is preliminary data.</text>
</comment>
<dbReference type="AlphaFoldDB" id="A0A813MF47"/>
<name>A0A813MF47_9BILA</name>
<dbReference type="InterPro" id="IPR029063">
    <property type="entry name" value="SAM-dependent_MTases_sf"/>
</dbReference>
<evidence type="ECO:0000259" key="1">
    <source>
        <dbReference type="Pfam" id="PF13649"/>
    </source>
</evidence>
<protein>
    <recommendedName>
        <fullName evidence="1">Methyltransferase domain-containing protein</fullName>
    </recommendedName>
</protein>
<dbReference type="Gene3D" id="3.40.50.150">
    <property type="entry name" value="Vaccinia Virus protein VP39"/>
    <property type="match status" value="1"/>
</dbReference>
<reference evidence="2" key="1">
    <citation type="submission" date="2021-02" db="EMBL/GenBank/DDBJ databases">
        <authorList>
            <person name="Nowell W R."/>
        </authorList>
    </citation>
    <scope>NUCLEOTIDE SEQUENCE</scope>
</reference>
<evidence type="ECO:0000313" key="4">
    <source>
        <dbReference type="Proteomes" id="UP000663860"/>
    </source>
</evidence>
<gene>
    <name evidence="2" type="ORF">IZO911_LOCUS394</name>
    <name evidence="3" type="ORF">KXQ929_LOCUS28123</name>
</gene>
<dbReference type="SUPFAM" id="SSF53335">
    <property type="entry name" value="S-adenosyl-L-methionine-dependent methyltransferases"/>
    <property type="match status" value="1"/>
</dbReference>
<dbReference type="EMBL" id="CAJOBB010002740">
    <property type="protein sequence ID" value="CAF3994808.1"/>
    <property type="molecule type" value="Genomic_DNA"/>
</dbReference>
<dbReference type="CDD" id="cd02440">
    <property type="entry name" value="AdoMet_MTases"/>
    <property type="match status" value="1"/>
</dbReference>
<sequence length="277" mass="32454">MSTDRNQDSHEFAQHFTDVALDYHSNPVFQSSAYEQWINTIMFDALDLKGKHILFDAGCGSGKDCLWLLNKMNNEINVIGNDISSGMIKIFDNEIKTRNLTNVVKTFCMNAATFSQEKQLPTYHRVLLKQFIHLLSHNERMLAFRGFHQKLSSIDNKLVIMGRPSKEIFPLDKRTQDMFTSMTPSFDTYVEELEMCGFTNIQYDIYPYTFDDNVTLDDWINIIQKRLWSSFSRDHMNEEEMADCITFLKEAYKNQPFQLKDEMVVLHCTAKKQQHHD</sequence>
<dbReference type="EMBL" id="CAJNOE010000002">
    <property type="protein sequence ID" value="CAF0713381.1"/>
    <property type="molecule type" value="Genomic_DNA"/>
</dbReference>
<proteinExistence type="predicted"/>